<dbReference type="EMBL" id="CAFBOS010000141">
    <property type="protein sequence ID" value="CAB5007428.1"/>
    <property type="molecule type" value="Genomic_DNA"/>
</dbReference>
<name>A0A6J7PQB9_9ZZZZ</name>
<reference evidence="2" key="1">
    <citation type="submission" date="2020-05" db="EMBL/GenBank/DDBJ databases">
        <authorList>
            <person name="Chiriac C."/>
            <person name="Salcher M."/>
            <person name="Ghai R."/>
            <person name="Kavagutti S V."/>
        </authorList>
    </citation>
    <scope>NUCLEOTIDE SEQUENCE</scope>
</reference>
<evidence type="ECO:0000313" key="2">
    <source>
        <dbReference type="EMBL" id="CAB5007428.1"/>
    </source>
</evidence>
<proteinExistence type="predicted"/>
<evidence type="ECO:0000313" key="1">
    <source>
        <dbReference type="EMBL" id="CAB4908644.1"/>
    </source>
</evidence>
<gene>
    <name evidence="1" type="ORF">UFOPK3543_01332</name>
    <name evidence="2" type="ORF">UFOPK3967_02051</name>
</gene>
<organism evidence="2">
    <name type="scientific">freshwater metagenome</name>
    <dbReference type="NCBI Taxonomy" id="449393"/>
    <lineage>
        <taxon>unclassified sequences</taxon>
        <taxon>metagenomes</taxon>
        <taxon>ecological metagenomes</taxon>
    </lineage>
</organism>
<protein>
    <submittedName>
        <fullName evidence="2">Unannotated protein</fullName>
    </submittedName>
</protein>
<dbReference type="AlphaFoldDB" id="A0A6J7PQB9"/>
<sequence>MDPLDLPVFVICRDRLEGLTRLVQWLERAGHRHIILVDNDSTYPPLVEYLAVSHHRVEYLGDNLGHRSPWSSGLIAKVASDTAYIVTDPDVVPTEECPLDVAAYLHGILDRYPGYVKAGLGLRIDDLPTHYMNRADVIAWEAQFWQRRLHRGVYRASTDTTFAVYRAGTIEWPGVWPAIRTGEPYVARHLPWYNDSAAPSEEDAFYEARARVDVSNWLTTKSVNDRHRPTTDSPLLSRLDRVRWRLYVLRNHWRVGIF</sequence>
<dbReference type="EMBL" id="CAFBMH010000042">
    <property type="protein sequence ID" value="CAB4908644.1"/>
    <property type="molecule type" value="Genomic_DNA"/>
</dbReference>
<accession>A0A6J7PQB9</accession>